<comment type="caution">
    <text evidence="1">The sequence shown here is derived from an EMBL/GenBank/DDBJ whole genome shotgun (WGS) entry which is preliminary data.</text>
</comment>
<name>A0A0C1NKZ0_9CYAN</name>
<dbReference type="AlphaFoldDB" id="A0A0C1NKZ0"/>
<proteinExistence type="predicted"/>
<accession>A0A0C1NKZ0</accession>
<protein>
    <submittedName>
        <fullName evidence="1">Uncharacterized protein</fullName>
    </submittedName>
</protein>
<evidence type="ECO:0000313" key="1">
    <source>
        <dbReference type="EMBL" id="KIE13496.1"/>
    </source>
</evidence>
<dbReference type="STRING" id="1479485.DA73_0203770"/>
<dbReference type="OrthoDB" id="512110at2"/>
<sequence>MNTEQKVLEVSAAQITKSLLSDLEELSRCAGEPYSAVFADSIIRKMREMVDKCMGDPYTEVVVALHDALAHQNRWLDYTAQQYQGAYNLFLSLVERGKIDNTEVENSIIALEKLGFNTLPFSINFDDNSQEELEF</sequence>
<organism evidence="1">
    <name type="scientific">Tolypothrix bouteillei VB521301</name>
    <dbReference type="NCBI Taxonomy" id="1479485"/>
    <lineage>
        <taxon>Bacteria</taxon>
        <taxon>Bacillati</taxon>
        <taxon>Cyanobacteriota</taxon>
        <taxon>Cyanophyceae</taxon>
        <taxon>Nostocales</taxon>
        <taxon>Tolypothrichaceae</taxon>
        <taxon>Tolypothrix</taxon>
    </lineage>
</organism>
<gene>
    <name evidence="1" type="ORF">DA73_0203770</name>
</gene>
<reference evidence="1" key="1">
    <citation type="journal article" date="2015" name="Genome Announc.">
        <title>Draft Genome Sequence of Tolypothrix boutellei Strain VB521301.</title>
        <authorList>
            <person name="Chandrababunaidu M.M."/>
            <person name="Singh D."/>
            <person name="Sen D."/>
            <person name="Bhan S."/>
            <person name="Das S."/>
            <person name="Gupta A."/>
            <person name="Adhikary S.P."/>
            <person name="Tripathy S."/>
        </authorList>
    </citation>
    <scope>NUCLEOTIDE SEQUENCE</scope>
    <source>
        <strain evidence="1">VB521301</strain>
    </source>
</reference>
<dbReference type="EMBL" id="JHEG02000016">
    <property type="protein sequence ID" value="KIE13496.1"/>
    <property type="molecule type" value="Genomic_DNA"/>
</dbReference>